<evidence type="ECO:0000313" key="2">
    <source>
        <dbReference type="Proteomes" id="UP000828251"/>
    </source>
</evidence>
<keyword evidence="2" id="KW-1185">Reference proteome</keyword>
<dbReference type="Proteomes" id="UP000828251">
    <property type="component" value="Unassembled WGS sequence"/>
</dbReference>
<dbReference type="AlphaFoldDB" id="A0A9D4AGP5"/>
<evidence type="ECO:0000313" key="1">
    <source>
        <dbReference type="EMBL" id="KAH1115066.1"/>
    </source>
</evidence>
<reference evidence="1 2" key="1">
    <citation type="journal article" date="2021" name="Plant Biotechnol. J.">
        <title>Multi-omics assisted identification of the key and species-specific regulatory components of drought-tolerant mechanisms in Gossypium stocksii.</title>
        <authorList>
            <person name="Yu D."/>
            <person name="Ke L."/>
            <person name="Zhang D."/>
            <person name="Wu Y."/>
            <person name="Sun Y."/>
            <person name="Mei J."/>
            <person name="Sun J."/>
            <person name="Sun Y."/>
        </authorList>
    </citation>
    <scope>NUCLEOTIDE SEQUENCE [LARGE SCALE GENOMIC DNA]</scope>
    <source>
        <strain evidence="2">cv. E1</strain>
        <tissue evidence="1">Leaf</tissue>
    </source>
</reference>
<accession>A0A9D4AGP5</accession>
<dbReference type="EMBL" id="JAIQCV010000003">
    <property type="protein sequence ID" value="KAH1115066.1"/>
    <property type="molecule type" value="Genomic_DNA"/>
</dbReference>
<protein>
    <submittedName>
        <fullName evidence="1">Uncharacterized protein</fullName>
    </submittedName>
</protein>
<comment type="caution">
    <text evidence="1">The sequence shown here is derived from an EMBL/GenBank/DDBJ whole genome shotgun (WGS) entry which is preliminary data.</text>
</comment>
<gene>
    <name evidence="1" type="ORF">J1N35_008444</name>
</gene>
<proteinExistence type="predicted"/>
<organism evidence="1 2">
    <name type="scientific">Gossypium stocksii</name>
    <dbReference type="NCBI Taxonomy" id="47602"/>
    <lineage>
        <taxon>Eukaryota</taxon>
        <taxon>Viridiplantae</taxon>
        <taxon>Streptophyta</taxon>
        <taxon>Embryophyta</taxon>
        <taxon>Tracheophyta</taxon>
        <taxon>Spermatophyta</taxon>
        <taxon>Magnoliopsida</taxon>
        <taxon>eudicotyledons</taxon>
        <taxon>Gunneridae</taxon>
        <taxon>Pentapetalae</taxon>
        <taxon>rosids</taxon>
        <taxon>malvids</taxon>
        <taxon>Malvales</taxon>
        <taxon>Malvaceae</taxon>
        <taxon>Malvoideae</taxon>
        <taxon>Gossypium</taxon>
    </lineage>
</organism>
<sequence length="97" mass="10998">MAGEGVTTRLQKDIGVMQKDIGLMQQELTQLQTDLTQMDARIEYRFKEFHETIKVGIRTELQNFFVQHVARATPPTEGQASNKRNVVLGAYQSCTNP</sequence>
<name>A0A9D4AGP5_9ROSI</name>
<dbReference type="OrthoDB" id="10493330at2759"/>